<dbReference type="AlphaFoldDB" id="A0A540VU85"/>
<dbReference type="SUPFAM" id="SSF102405">
    <property type="entry name" value="MCP/YpsA-like"/>
    <property type="match status" value="1"/>
</dbReference>
<dbReference type="InterPro" id="IPR052341">
    <property type="entry name" value="LOG_family_nucleotidases"/>
</dbReference>
<comment type="catalytic activity">
    <reaction evidence="1">
        <text>AMP + H2O = D-ribose 5-phosphate + adenine</text>
        <dbReference type="Rhea" id="RHEA:20129"/>
        <dbReference type="ChEBI" id="CHEBI:15377"/>
        <dbReference type="ChEBI" id="CHEBI:16708"/>
        <dbReference type="ChEBI" id="CHEBI:78346"/>
        <dbReference type="ChEBI" id="CHEBI:456215"/>
        <dbReference type="EC" id="3.2.2.4"/>
    </reaction>
</comment>
<dbReference type="InterPro" id="IPR031100">
    <property type="entry name" value="LOG_fam"/>
</dbReference>
<evidence type="ECO:0000313" key="3">
    <source>
        <dbReference type="EMBL" id="TQF00310.1"/>
    </source>
</evidence>
<proteinExistence type="inferred from homology"/>
<comment type="caution">
    <text evidence="3">The sequence shown here is derived from an EMBL/GenBank/DDBJ whole genome shotgun (WGS) entry which is preliminary data.</text>
</comment>
<dbReference type="Pfam" id="PF03641">
    <property type="entry name" value="Lysine_decarbox"/>
    <property type="match status" value="1"/>
</dbReference>
<dbReference type="STRING" id="1260251.SPISAL_08285"/>
<comment type="similarity">
    <text evidence="2">Belongs to the LOG family.</text>
</comment>
<dbReference type="NCBIfam" id="TIGR00730">
    <property type="entry name" value="Rossman fold protein, TIGR00730 family"/>
    <property type="match status" value="1"/>
</dbReference>
<evidence type="ECO:0000256" key="1">
    <source>
        <dbReference type="ARBA" id="ARBA00000274"/>
    </source>
</evidence>
<protein>
    <recommendedName>
        <fullName evidence="2">Cytokinin riboside 5'-monophosphate phosphoribohydrolase</fullName>
        <ecNumber evidence="2">3.2.2.n1</ecNumber>
    </recommendedName>
</protein>
<keyword evidence="2" id="KW-0203">Cytokinin biosynthesis</keyword>
<dbReference type="GO" id="GO:0009691">
    <property type="term" value="P:cytokinin biosynthetic process"/>
    <property type="evidence" value="ECO:0007669"/>
    <property type="project" value="UniProtKB-UniRule"/>
</dbReference>
<gene>
    <name evidence="3" type="ORF">FKY71_03955</name>
</gene>
<dbReference type="EC" id="3.2.2.n1" evidence="2"/>
<keyword evidence="2" id="KW-0378">Hydrolase</keyword>
<dbReference type="PANTHER" id="PTHR43393:SF2">
    <property type="entry name" value="CYTOKININ RIBOSIDE 5'-MONOPHOSPHATE PHOSPHORIBOHYDROLASE"/>
    <property type="match status" value="1"/>
</dbReference>
<reference evidence="3 4" key="1">
    <citation type="submission" date="2019-06" db="EMBL/GenBank/DDBJ databases">
        <title>Metagenome assembled Genome of Spiribacter salinus SL48-SHIP from the microbial mat of Salt Lake 48 (Novosibirsk region, Russia).</title>
        <authorList>
            <person name="Shipova A."/>
            <person name="Rozanov A.S."/>
            <person name="Bryanskaya A.V."/>
            <person name="Peltek S.E."/>
        </authorList>
    </citation>
    <scope>NUCLEOTIDE SEQUENCE [LARGE SCALE GENOMIC DNA]</scope>
    <source>
        <strain evidence="3">SL48-SHIP-2</strain>
    </source>
</reference>
<dbReference type="InterPro" id="IPR005269">
    <property type="entry name" value="LOG"/>
</dbReference>
<evidence type="ECO:0000256" key="2">
    <source>
        <dbReference type="RuleBase" id="RU363015"/>
    </source>
</evidence>
<dbReference type="GO" id="GO:0005829">
    <property type="term" value="C:cytosol"/>
    <property type="evidence" value="ECO:0007669"/>
    <property type="project" value="TreeGrafter"/>
</dbReference>
<dbReference type="GO" id="GO:0008714">
    <property type="term" value="F:AMP nucleosidase activity"/>
    <property type="evidence" value="ECO:0007669"/>
    <property type="project" value="UniProtKB-EC"/>
</dbReference>
<sequence>MSESKYDGPAGRKIDDALMTRESWKIFQIMAEFVEGFERLARIRPSVSVFGSARVNPDHPAYQRAEATARLLSDAGFSVISGGGPGVMEAANKGARDGKSPSVGLNIDLPHEQTANPYQEIALNFEHFFSRKVMFVKYASAYVVFPGGFGTLDELAEILTLVQTGKTRQIPVILMDSAYWQGLVDWLEQRMVAAGHIDREDLALFTLLDEPQAAVDAIFDYYEHRGFEPSQAEREVLLDL</sequence>
<dbReference type="EMBL" id="VIFK01000016">
    <property type="protein sequence ID" value="TQF00310.1"/>
    <property type="molecule type" value="Genomic_DNA"/>
</dbReference>
<dbReference type="PANTHER" id="PTHR43393">
    <property type="entry name" value="CYTOKININ RIBOSIDE 5'-MONOPHOSPHATE PHOSPHORIBOHYDROLASE"/>
    <property type="match status" value="1"/>
</dbReference>
<evidence type="ECO:0000313" key="4">
    <source>
        <dbReference type="Proteomes" id="UP000315400"/>
    </source>
</evidence>
<name>A0A540VU85_9GAMM</name>
<dbReference type="Proteomes" id="UP000315400">
    <property type="component" value="Unassembled WGS sequence"/>
</dbReference>
<accession>A0A540VU85</accession>
<organism evidence="3 4">
    <name type="scientific">Spiribacter salinus</name>
    <dbReference type="NCBI Taxonomy" id="1335746"/>
    <lineage>
        <taxon>Bacteria</taxon>
        <taxon>Pseudomonadati</taxon>
        <taxon>Pseudomonadota</taxon>
        <taxon>Gammaproteobacteria</taxon>
        <taxon>Chromatiales</taxon>
        <taxon>Ectothiorhodospiraceae</taxon>
        <taxon>Spiribacter</taxon>
    </lineage>
</organism>
<dbReference type="Gene3D" id="3.40.50.450">
    <property type="match status" value="1"/>
</dbReference>